<organism evidence="1 2">
    <name type="scientific">Sphaeroforma arctica JP610</name>
    <dbReference type="NCBI Taxonomy" id="667725"/>
    <lineage>
        <taxon>Eukaryota</taxon>
        <taxon>Ichthyosporea</taxon>
        <taxon>Ichthyophonida</taxon>
        <taxon>Sphaeroforma</taxon>
    </lineage>
</organism>
<dbReference type="OrthoDB" id="275936at2759"/>
<dbReference type="STRING" id="667725.A0A0L0FIC5"/>
<reference evidence="1 2" key="1">
    <citation type="submission" date="2011-02" db="EMBL/GenBank/DDBJ databases">
        <title>The Genome Sequence of Sphaeroforma arctica JP610.</title>
        <authorList>
            <consortium name="The Broad Institute Genome Sequencing Platform"/>
            <person name="Russ C."/>
            <person name="Cuomo C."/>
            <person name="Young S.K."/>
            <person name="Zeng Q."/>
            <person name="Gargeya S."/>
            <person name="Alvarado L."/>
            <person name="Berlin A."/>
            <person name="Chapman S.B."/>
            <person name="Chen Z."/>
            <person name="Freedman E."/>
            <person name="Gellesch M."/>
            <person name="Goldberg J."/>
            <person name="Griggs A."/>
            <person name="Gujja S."/>
            <person name="Heilman E."/>
            <person name="Heiman D."/>
            <person name="Howarth C."/>
            <person name="Mehta T."/>
            <person name="Neiman D."/>
            <person name="Pearson M."/>
            <person name="Roberts A."/>
            <person name="Saif S."/>
            <person name="Shea T."/>
            <person name="Shenoy N."/>
            <person name="Sisk P."/>
            <person name="Stolte C."/>
            <person name="Sykes S."/>
            <person name="White J."/>
            <person name="Yandava C."/>
            <person name="Burger G."/>
            <person name="Gray M.W."/>
            <person name="Holland P.W.H."/>
            <person name="King N."/>
            <person name="Lang F.B.F."/>
            <person name="Roger A.J."/>
            <person name="Ruiz-Trillo I."/>
            <person name="Haas B."/>
            <person name="Nusbaum C."/>
            <person name="Birren B."/>
        </authorList>
    </citation>
    <scope>NUCLEOTIDE SEQUENCE [LARGE SCALE GENOMIC DNA]</scope>
    <source>
        <strain evidence="1 2">JP610</strain>
    </source>
</reference>
<evidence type="ECO:0000313" key="1">
    <source>
        <dbReference type="EMBL" id="KNC76505.1"/>
    </source>
</evidence>
<protein>
    <recommendedName>
        <fullName evidence="3">Sequence orphan</fullName>
    </recommendedName>
</protein>
<dbReference type="RefSeq" id="XP_014150407.1">
    <property type="nucleotide sequence ID" value="XM_014294932.1"/>
</dbReference>
<sequence length="268" mass="28994">MSVTYNEPVPEVATRLTFQCNLAKRVAIDVGAALAAAFCVSPIITIVDRSIIMNASGAQKLGSALVGGVKQLTFTPTSFIRGLDFRLIWGLYTATYVVANVVDTVSELNKKDSAMPKFVVTTAVNGSLCIAKDRAFTRMFGTIAPTSLPIGSYGLFAVRDMATIGASFSLPVKVADHMHDEYGYDRKRALFAAQLLCPMAVQLVSTPMHLLGLDLYNNKTATTSQRASFVGREYLKSTAARISRIAPAFGIGGISNRHFRESTIRKLQ</sequence>
<keyword evidence="2" id="KW-1185">Reference proteome</keyword>
<proteinExistence type="predicted"/>
<gene>
    <name evidence="1" type="ORF">SARC_10996</name>
</gene>
<name>A0A0L0FIC5_9EUKA</name>
<accession>A0A0L0FIC5</accession>
<dbReference type="Proteomes" id="UP000054560">
    <property type="component" value="Unassembled WGS sequence"/>
</dbReference>
<dbReference type="PANTHER" id="PTHR37845:SF1">
    <property type="entry name" value="SEQUENCE ORPHAN"/>
    <property type="match status" value="1"/>
</dbReference>
<dbReference type="GO" id="GO:0005739">
    <property type="term" value="C:mitochondrion"/>
    <property type="evidence" value="ECO:0007669"/>
    <property type="project" value="TreeGrafter"/>
</dbReference>
<dbReference type="EMBL" id="KQ243076">
    <property type="protein sequence ID" value="KNC76505.1"/>
    <property type="molecule type" value="Genomic_DNA"/>
</dbReference>
<evidence type="ECO:0008006" key="3">
    <source>
        <dbReference type="Google" id="ProtNLM"/>
    </source>
</evidence>
<dbReference type="AlphaFoldDB" id="A0A0L0FIC5"/>
<dbReference type="InterPro" id="IPR038781">
    <property type="entry name" value="C365.16-ike"/>
</dbReference>
<dbReference type="GeneID" id="25911500"/>
<evidence type="ECO:0000313" key="2">
    <source>
        <dbReference type="Proteomes" id="UP000054560"/>
    </source>
</evidence>
<dbReference type="eggNOG" id="ENOG502QWAD">
    <property type="taxonomic scope" value="Eukaryota"/>
</dbReference>
<dbReference type="PANTHER" id="PTHR37845">
    <property type="entry name" value="SEQUENCE ORPHAN"/>
    <property type="match status" value="1"/>
</dbReference>